<accession>A0DHU0</accession>
<keyword evidence="8" id="KW-1185">Reference proteome</keyword>
<evidence type="ECO:0000313" key="8">
    <source>
        <dbReference type="Proteomes" id="UP000000600"/>
    </source>
</evidence>
<evidence type="ECO:0000313" key="7">
    <source>
        <dbReference type="EMBL" id="CAK82607.1"/>
    </source>
</evidence>
<evidence type="ECO:0000256" key="4">
    <source>
        <dbReference type="ARBA" id="ARBA00035129"/>
    </source>
</evidence>
<comment type="similarity">
    <text evidence="2">Belongs to the mitochondrion-specific ribosomal protein mS41 family.</text>
</comment>
<reference evidence="7 8" key="1">
    <citation type="journal article" date="2006" name="Nature">
        <title>Global trends of whole-genome duplications revealed by the ciliate Paramecium tetraurelia.</title>
        <authorList>
            <consortium name="Genoscope"/>
            <person name="Aury J.-M."/>
            <person name="Jaillon O."/>
            <person name="Duret L."/>
            <person name="Noel B."/>
            <person name="Jubin C."/>
            <person name="Porcel B.M."/>
            <person name="Segurens B."/>
            <person name="Daubin V."/>
            <person name="Anthouard V."/>
            <person name="Aiach N."/>
            <person name="Arnaiz O."/>
            <person name="Billaut A."/>
            <person name="Beisson J."/>
            <person name="Blanc I."/>
            <person name="Bouhouche K."/>
            <person name="Camara F."/>
            <person name="Duharcourt S."/>
            <person name="Guigo R."/>
            <person name="Gogendeau D."/>
            <person name="Katinka M."/>
            <person name="Keller A.-M."/>
            <person name="Kissmehl R."/>
            <person name="Klotz C."/>
            <person name="Koll F."/>
            <person name="Le Moue A."/>
            <person name="Lepere C."/>
            <person name="Malinsky S."/>
            <person name="Nowacki M."/>
            <person name="Nowak J.K."/>
            <person name="Plattner H."/>
            <person name="Poulain J."/>
            <person name="Ruiz F."/>
            <person name="Serrano V."/>
            <person name="Zagulski M."/>
            <person name="Dessen P."/>
            <person name="Betermier M."/>
            <person name="Weissenbach J."/>
            <person name="Scarpelli C."/>
            <person name="Schachter V."/>
            <person name="Sperling L."/>
            <person name="Meyer E."/>
            <person name="Cohen J."/>
            <person name="Wincker P."/>
        </authorList>
    </citation>
    <scope>NUCLEOTIDE SEQUENCE [LARGE SCALE GENOMIC DNA]</scope>
    <source>
        <strain evidence="7 8">Stock d4-2</strain>
    </source>
</reference>
<dbReference type="PANTHER" id="PTHR28235:SF1">
    <property type="entry name" value="SMALL RIBOSOMAL SUBUNIT PROTEIN MS41"/>
    <property type="match status" value="1"/>
</dbReference>
<name>A0DHU0_PARTE</name>
<sequence length="272" mass="31728">MSTILPYLINKTNNILLLRGDVGKAKPSVSDLPDSSYQYGKKINRDGIGMKEITSDWQYGNTSHHKKSKTVNLPEDTFVYGLRNKPSTPFGNVMKMNYGNEAADFIENIYRMRSQRIPKKQIIQKNRSYSLRLEHNTKKKEEENKIENILIMISILRNQQLNFVSRFFKTTLLQQPAMRRRTITPIFPPPGYNLAIPDWPVEQFMLRIGKGCSDYGDKFEKLTELFEADRIQMKEKGIPPKVRKYIFSIKEQLRRGKGEHQSRIPKKKATKK</sequence>
<gene>
    <name evidence="7" type="ORF">GSPATT00016994001</name>
</gene>
<evidence type="ECO:0000256" key="1">
    <source>
        <dbReference type="ARBA" id="ARBA00004173"/>
    </source>
</evidence>
<dbReference type="GeneID" id="5035789"/>
<evidence type="ECO:0000256" key="5">
    <source>
        <dbReference type="SAM" id="MobiDB-lite"/>
    </source>
</evidence>
<feature type="compositionally biased region" description="Basic and acidic residues" evidence="5">
    <location>
        <begin position="253"/>
        <end position="262"/>
    </location>
</feature>
<protein>
    <recommendedName>
        <fullName evidence="4">Small ribosomal subunit protein mS41</fullName>
    </recommendedName>
</protein>
<evidence type="ECO:0000256" key="3">
    <source>
        <dbReference type="ARBA" id="ARBA00023128"/>
    </source>
</evidence>
<organism evidence="7 8">
    <name type="scientific">Paramecium tetraurelia</name>
    <dbReference type="NCBI Taxonomy" id="5888"/>
    <lineage>
        <taxon>Eukaryota</taxon>
        <taxon>Sar</taxon>
        <taxon>Alveolata</taxon>
        <taxon>Ciliophora</taxon>
        <taxon>Intramacronucleata</taxon>
        <taxon>Oligohymenophorea</taxon>
        <taxon>Peniculida</taxon>
        <taxon>Parameciidae</taxon>
        <taxon>Paramecium</taxon>
    </lineage>
</organism>
<dbReference type="KEGG" id="ptm:GSPATT00016994001"/>
<feature type="region of interest" description="Disordered" evidence="5">
    <location>
        <begin position="253"/>
        <end position="272"/>
    </location>
</feature>
<dbReference type="Pfam" id="PF09597">
    <property type="entry name" value="SAM_Ribosomal_mS41"/>
    <property type="match status" value="1"/>
</dbReference>
<dbReference type="OrthoDB" id="18595at2759"/>
<dbReference type="InParanoid" id="A0DHU0"/>
<dbReference type="AlphaFoldDB" id="A0DHU0"/>
<dbReference type="SMART" id="SM01238">
    <property type="entry name" value="IGR"/>
    <property type="match status" value="1"/>
</dbReference>
<dbReference type="EMBL" id="CT868430">
    <property type="protein sequence ID" value="CAK82607.1"/>
    <property type="molecule type" value="Genomic_DNA"/>
</dbReference>
<dbReference type="Pfam" id="PF14825">
    <property type="entry name" value="CFAP77"/>
    <property type="match status" value="1"/>
</dbReference>
<keyword evidence="3" id="KW-0496">Mitochondrion</keyword>
<dbReference type="STRING" id="5888.A0DHU0"/>
<feature type="compositionally biased region" description="Basic residues" evidence="5">
    <location>
        <begin position="263"/>
        <end position="272"/>
    </location>
</feature>
<dbReference type="GO" id="GO:0005739">
    <property type="term" value="C:mitochondrion"/>
    <property type="evidence" value="ECO:0000318"/>
    <property type="project" value="GO_Central"/>
</dbReference>
<comment type="subcellular location">
    <subcellularLocation>
        <location evidence="1">Mitochondrion</location>
    </subcellularLocation>
</comment>
<evidence type="ECO:0000256" key="2">
    <source>
        <dbReference type="ARBA" id="ARBA00010492"/>
    </source>
</evidence>
<dbReference type="RefSeq" id="XP_001450004.1">
    <property type="nucleotide sequence ID" value="XM_001449967.2"/>
</dbReference>
<dbReference type="InterPro" id="IPR029147">
    <property type="entry name" value="CFAP77"/>
</dbReference>
<dbReference type="InterPro" id="IPR039603">
    <property type="entry name" value="Ribosomal_mS41"/>
</dbReference>
<dbReference type="PANTHER" id="PTHR28235">
    <property type="entry name" value="PROTEIN FYV4, MITOCHONDRIAL"/>
    <property type="match status" value="1"/>
</dbReference>
<dbReference type="InterPro" id="IPR019083">
    <property type="entry name" value="SAM_Ribosomal_mS41"/>
</dbReference>
<feature type="domain" description="Small ribosomal subunit protein mS41 SAM" evidence="6">
    <location>
        <begin position="201"/>
        <end position="256"/>
    </location>
</feature>
<dbReference type="HOGENOM" id="CLU_1024719_0_0_1"/>
<proteinExistence type="inferred from homology"/>
<evidence type="ECO:0000259" key="6">
    <source>
        <dbReference type="SMART" id="SM01238"/>
    </source>
</evidence>
<dbReference type="Proteomes" id="UP000000600">
    <property type="component" value="Unassembled WGS sequence"/>
</dbReference>
<dbReference type="eggNOG" id="ENOG502R2C8">
    <property type="taxonomic scope" value="Eukaryota"/>
</dbReference>